<dbReference type="Pfam" id="PF12569">
    <property type="entry name" value="NatA_aux_su"/>
    <property type="match status" value="1"/>
</dbReference>
<gene>
    <name evidence="5" type="ORF">Rt10032_c12g4858</name>
</gene>
<dbReference type="SUPFAM" id="SSF48452">
    <property type="entry name" value="TPR-like"/>
    <property type="match status" value="2"/>
</dbReference>
<name>A0A511KKE9_RHOTO</name>
<reference evidence="5 6" key="1">
    <citation type="submission" date="2019-07" db="EMBL/GenBank/DDBJ databases">
        <title>Rhodotorula toruloides NBRC10032 genome sequencing.</title>
        <authorList>
            <person name="Shida Y."/>
            <person name="Takaku H."/>
            <person name="Ogasawara W."/>
            <person name="Mori K."/>
        </authorList>
    </citation>
    <scope>NUCLEOTIDE SEQUENCE [LARGE SCALE GENOMIC DNA]</scope>
    <source>
        <strain evidence="5 6">NBRC10032</strain>
    </source>
</reference>
<protein>
    <submittedName>
        <fullName evidence="5">Acetyltransferase</fullName>
    </submittedName>
</protein>
<keyword evidence="2" id="KW-0802">TPR repeat</keyword>
<evidence type="ECO:0000256" key="1">
    <source>
        <dbReference type="ARBA" id="ARBA00022737"/>
    </source>
</evidence>
<proteinExistence type="predicted"/>
<dbReference type="PANTHER" id="PTHR22767:SF2">
    <property type="entry name" value="N(ALPHA)-ACETYLTRANSFERASE 15_16, ISOFORM A"/>
    <property type="match status" value="1"/>
</dbReference>
<dbReference type="InterPro" id="IPR019734">
    <property type="entry name" value="TPR_rpt"/>
</dbReference>
<evidence type="ECO:0000256" key="3">
    <source>
        <dbReference type="SAM" id="Coils"/>
    </source>
</evidence>
<feature type="compositionally biased region" description="Pro residues" evidence="4">
    <location>
        <begin position="15"/>
        <end position="24"/>
    </location>
</feature>
<dbReference type="PIRSF" id="PIRSF000422">
    <property type="entry name" value="N-terminal-AcTrfase-A_aux_su"/>
    <property type="match status" value="1"/>
</dbReference>
<dbReference type="SMART" id="SM00028">
    <property type="entry name" value="TPR"/>
    <property type="match status" value="6"/>
</dbReference>
<feature type="coiled-coil region" evidence="3">
    <location>
        <begin position="920"/>
        <end position="950"/>
    </location>
</feature>
<keyword evidence="3" id="KW-0175">Coiled coil</keyword>
<feature type="compositionally biased region" description="Basic and acidic residues" evidence="4">
    <location>
        <begin position="693"/>
        <end position="713"/>
    </location>
</feature>
<dbReference type="GO" id="GO:0031415">
    <property type="term" value="C:NatA complex"/>
    <property type="evidence" value="ECO:0007669"/>
    <property type="project" value="TreeGrafter"/>
</dbReference>
<dbReference type="InterPro" id="IPR011990">
    <property type="entry name" value="TPR-like_helical_dom_sf"/>
</dbReference>
<evidence type="ECO:0000313" key="6">
    <source>
        <dbReference type="Proteomes" id="UP000321518"/>
    </source>
</evidence>
<dbReference type="GO" id="GO:0016740">
    <property type="term" value="F:transferase activity"/>
    <property type="evidence" value="ECO:0007669"/>
    <property type="project" value="UniProtKB-KW"/>
</dbReference>
<dbReference type="EMBL" id="BJWK01000012">
    <property type="protein sequence ID" value="GEM10841.1"/>
    <property type="molecule type" value="Genomic_DNA"/>
</dbReference>
<evidence type="ECO:0000313" key="5">
    <source>
        <dbReference type="EMBL" id="GEM10841.1"/>
    </source>
</evidence>
<keyword evidence="1" id="KW-0677">Repeat</keyword>
<dbReference type="PANTHER" id="PTHR22767">
    <property type="entry name" value="N-TERMINAL ACETYLTRANSFERASE-RELATED"/>
    <property type="match status" value="1"/>
</dbReference>
<dbReference type="Proteomes" id="UP000321518">
    <property type="component" value="Unassembled WGS sequence"/>
</dbReference>
<dbReference type="Gene3D" id="1.25.40.1040">
    <property type="match status" value="1"/>
</dbReference>
<accession>A0A511KKE9</accession>
<feature type="compositionally biased region" description="Basic and acidic residues" evidence="4">
    <location>
        <begin position="642"/>
        <end position="675"/>
    </location>
</feature>
<dbReference type="InterPro" id="IPR021183">
    <property type="entry name" value="NatA_aux_su"/>
</dbReference>
<feature type="region of interest" description="Disordered" evidence="4">
    <location>
        <begin position="1"/>
        <end position="29"/>
    </location>
</feature>
<evidence type="ECO:0000256" key="4">
    <source>
        <dbReference type="SAM" id="MobiDB-lite"/>
    </source>
</evidence>
<dbReference type="OrthoDB" id="10263032at2759"/>
<dbReference type="Gene3D" id="1.25.40.1010">
    <property type="match status" value="1"/>
</dbReference>
<dbReference type="AlphaFoldDB" id="A0A511KKE9"/>
<feature type="region of interest" description="Disordered" evidence="4">
    <location>
        <begin position="620"/>
        <end position="713"/>
    </location>
</feature>
<comment type="caution">
    <text evidence="5">The sequence shown here is derived from an EMBL/GenBank/DDBJ whole genome shotgun (WGS) entry which is preliminary data.</text>
</comment>
<organism evidence="5 6">
    <name type="scientific">Rhodotorula toruloides</name>
    <name type="common">Yeast</name>
    <name type="synonym">Rhodosporidium toruloides</name>
    <dbReference type="NCBI Taxonomy" id="5286"/>
    <lineage>
        <taxon>Eukaryota</taxon>
        <taxon>Fungi</taxon>
        <taxon>Dikarya</taxon>
        <taxon>Basidiomycota</taxon>
        <taxon>Pucciniomycotina</taxon>
        <taxon>Microbotryomycetes</taxon>
        <taxon>Sporidiobolales</taxon>
        <taxon>Sporidiobolaceae</taxon>
        <taxon>Rhodotorula</taxon>
    </lineage>
</organism>
<keyword evidence="5" id="KW-0808">Transferase</keyword>
<sequence length="950" mass="106058">MPPRRKPTKPAPSSAAPPPPPPPATYETGVQDRSHNRYLDQQNAQRFRDVLTRYEAKEYTKGLDEVQLILDQYPEHGESLCMKGMFLCCLDRKAEGYELVKRGVKNDMGSHIVWHVYALCLRADKNFEEALKCYKKACEIEKDSLNLLNDLSTLTVHLRHYHDYVGVRLQILRSQPRLRRNWIALAVAQFLAHQYPSACQTLAYYESMLREVPEGDVEFGEVLLFHAKVLEEAGEYERCIEFLSEKSAQIVDRTAYSVQRARLLLKLGRTESALWAWEVLLEENPESNEYIKATVQAQGGDCDATDSTAREHAVTLLDALSTKYPRSLSIPRLALTLCLSSHPSFRTRTSAYLLSALSKGVPSLFADVKALYTADEEGREKARIVGEVVEGFRRSLEEKGAVVTDEIGDDGTADSPSTYLWTLYFLASHYSQLCQPSLALSTLSIALSHTPSLPELHTLRARILKRAGDAVGAAQAMEDARKLDGQDRFLNCKAAKYRIRNGETEEAEKVAGLFTRKDAPSPFEDLVEMQCLWFVQEEGDAYATKEDWARALRRYHQILDIFQEVEEDQYDFHAYCMRKYTLNAYVEMLRFEDKLRDHPRFASAAKSAIEIYCRMHDSPSSFSVPRLPNGSITNGLTGDEAEEKKKREEEEEKARKEEEAEAEEKARKEAEEKEAAAAGAGGKKDKKQGKGKKPAEKPATEKSAKKEPAKEEEAAVVLNVYQDKDPLGVEHITLALKGPLEQALRFLRPLERVRAKDAETWRLKAEVEVRRGKLLSAAQALRTAYSLDASAPSLLPTLIRLAQNAGSATPEPAAVASALSSTLAALFGGSDVPLAQFVDAQLQKYPSNAEWLLQAAEAKRLLGAEHQDGAKELVLQLVKNDELNPTIKQLSRGLAFFGSNSAPSADFDAFRSAAAQKYPLARAFKTAEELQAMNAKLAQESSEVSGEEEA</sequence>
<evidence type="ECO:0000256" key="2">
    <source>
        <dbReference type="ARBA" id="ARBA00022803"/>
    </source>
</evidence>